<dbReference type="InterPro" id="IPR000953">
    <property type="entry name" value="Chromo/chromo_shadow_dom"/>
</dbReference>
<evidence type="ECO:0000259" key="2">
    <source>
        <dbReference type="PROSITE" id="PS50013"/>
    </source>
</evidence>
<organism evidence="3 4">
    <name type="scientific">Chrysochromulina tobinii</name>
    <dbReference type="NCBI Taxonomy" id="1460289"/>
    <lineage>
        <taxon>Eukaryota</taxon>
        <taxon>Haptista</taxon>
        <taxon>Haptophyta</taxon>
        <taxon>Prymnesiophyceae</taxon>
        <taxon>Prymnesiales</taxon>
        <taxon>Chrysochromulinaceae</taxon>
        <taxon>Chrysochromulina</taxon>
    </lineage>
</organism>
<dbReference type="Pfam" id="PF02037">
    <property type="entry name" value="SAP"/>
    <property type="match status" value="1"/>
</dbReference>
<dbReference type="EMBL" id="JWZX01002151">
    <property type="protein sequence ID" value="KOO30832.1"/>
    <property type="molecule type" value="Genomic_DNA"/>
</dbReference>
<evidence type="ECO:0000256" key="1">
    <source>
        <dbReference type="SAM" id="MobiDB-lite"/>
    </source>
</evidence>
<reference evidence="4" key="1">
    <citation type="journal article" date="2015" name="PLoS Genet.">
        <title>Genome Sequence and Transcriptome Analyses of Chrysochromulina tobin: Metabolic Tools for Enhanced Algal Fitness in the Prominent Order Prymnesiales (Haptophyceae).</title>
        <authorList>
            <person name="Hovde B.T."/>
            <person name="Deodato C.R."/>
            <person name="Hunsperger H.M."/>
            <person name="Ryken S.A."/>
            <person name="Yost W."/>
            <person name="Jha R.K."/>
            <person name="Patterson J."/>
            <person name="Monnat R.J. Jr."/>
            <person name="Barlow S.B."/>
            <person name="Starkenburg S.R."/>
            <person name="Cattolico R.A."/>
        </authorList>
    </citation>
    <scope>NUCLEOTIDE SEQUENCE</scope>
    <source>
        <strain evidence="4">CCMP291</strain>
    </source>
</reference>
<dbReference type="InterPro" id="IPR016197">
    <property type="entry name" value="Chromo-like_dom_sf"/>
</dbReference>
<keyword evidence="4" id="KW-1185">Reference proteome</keyword>
<dbReference type="SUPFAM" id="SSF54160">
    <property type="entry name" value="Chromo domain-like"/>
    <property type="match status" value="1"/>
</dbReference>
<protein>
    <recommendedName>
        <fullName evidence="2">Chromo domain-containing protein</fullName>
    </recommendedName>
</protein>
<gene>
    <name evidence="3" type="ORF">Ctob_013295</name>
</gene>
<dbReference type="PROSITE" id="PS50013">
    <property type="entry name" value="CHROMO_2"/>
    <property type="match status" value="1"/>
</dbReference>
<dbReference type="InterPro" id="IPR023780">
    <property type="entry name" value="Chromo_domain"/>
</dbReference>
<feature type="domain" description="Chromo" evidence="2">
    <location>
        <begin position="427"/>
        <end position="481"/>
    </location>
</feature>
<dbReference type="InterPro" id="IPR036361">
    <property type="entry name" value="SAP_dom_sf"/>
</dbReference>
<dbReference type="Proteomes" id="UP000037460">
    <property type="component" value="Unassembled WGS sequence"/>
</dbReference>
<sequence>MERFFETHVAAGYVIPFLLCPLNPRFPSAFVPVGMVSSDLTYTTGDVDSLLGQIQKGLCVAGFGHVVPTIAFDNPSVHRKFALLSGNPRGFPRDREPGGSLGAELLEGADAILTLGAYRRKGTTIETIVTIDTPHTVKNSSLQPLHLARLLTLGYYVMLTMMLVDVRVPAGLHASDVNGSDPMDVSAAERRLNVRTRRELAKHPESFGLLVYLWAMACGRAAWLDRDPHTTPRMRVRWAFNNLIFLRWWLDWIEVSGKPSGVHFISMETHAANVISAQMMVMLVLLWGRSFPDRPFAPWLVGSDQNEHFNSELRSFRINQPDWTFADVLRLAARFVHMLVLLTRPDVCLPKVFSKKGFNRSAYTPSADGEHVHPFPALAEIREEYWAAVAFIGQLFVALGAAQELCEAGRWHAPSLEEWVSIEKACDSQEKILKDKLVPGKRAESREYLVKWRGWSDAEEDLTWEAHIELAVSNPQLVWKYVQGVRLTGKSLKIDKPNDAQLEAAALADAGEEAEPAGGEPADAPARASPSQPEIEAVDRAALIETLTACIGAEQPNGKHSKALKHDATGAQRAAYDVSHVENEETGQFVHKRAALAFYQKQAKDAKPGAGHQQRYVTGERQPIIAEDKDGTGFACAQYYEVHVGQRGTPLNSEAELMLEGVLLVGYACVLELRKLNGKRRVPRLSVRAKDASRCSAVILPLVRRSSGQWVADRSVARPVLVPLLSLGRCVVASEGSGNRAGSFTIAAADQAAGGPTLRTMSLSEDLFAAAAMKAVEKDLMDMKVTELKEELASRDEPVSGNKAWLRRRLHAAIVREHLEAASEE</sequence>
<dbReference type="SMART" id="SM00513">
    <property type="entry name" value="SAP"/>
    <property type="match status" value="1"/>
</dbReference>
<name>A0A0M0JWX9_9EUKA</name>
<feature type="compositionally biased region" description="Low complexity" evidence="1">
    <location>
        <begin position="516"/>
        <end position="526"/>
    </location>
</feature>
<evidence type="ECO:0000313" key="3">
    <source>
        <dbReference type="EMBL" id="KOO30832.1"/>
    </source>
</evidence>
<comment type="caution">
    <text evidence="3">The sequence shown here is derived from an EMBL/GenBank/DDBJ whole genome shotgun (WGS) entry which is preliminary data.</text>
</comment>
<dbReference type="Gene3D" id="2.40.50.40">
    <property type="match status" value="1"/>
</dbReference>
<feature type="region of interest" description="Disordered" evidence="1">
    <location>
        <begin position="509"/>
        <end position="534"/>
    </location>
</feature>
<dbReference type="InterPro" id="IPR003034">
    <property type="entry name" value="SAP_dom"/>
</dbReference>
<proteinExistence type="predicted"/>
<dbReference type="OrthoDB" id="3268677at2759"/>
<dbReference type="Pfam" id="PF00385">
    <property type="entry name" value="Chromo"/>
    <property type="match status" value="1"/>
</dbReference>
<dbReference type="SUPFAM" id="SSF68906">
    <property type="entry name" value="SAP domain"/>
    <property type="match status" value="1"/>
</dbReference>
<dbReference type="CDD" id="cd00024">
    <property type="entry name" value="CD_CSD"/>
    <property type="match status" value="1"/>
</dbReference>
<evidence type="ECO:0000313" key="4">
    <source>
        <dbReference type="Proteomes" id="UP000037460"/>
    </source>
</evidence>
<dbReference type="AlphaFoldDB" id="A0A0M0JWX9"/>
<accession>A0A0M0JWX9</accession>
<dbReference type="Gene3D" id="1.10.720.30">
    <property type="entry name" value="SAP domain"/>
    <property type="match status" value="1"/>
</dbReference>